<keyword evidence="4" id="KW-0238">DNA-binding</keyword>
<protein>
    <submittedName>
        <fullName evidence="9">RNA polymerase ECF-type sigma factor</fullName>
    </submittedName>
</protein>
<evidence type="ECO:0000256" key="3">
    <source>
        <dbReference type="ARBA" id="ARBA00023082"/>
    </source>
</evidence>
<dbReference type="InterPro" id="IPR013249">
    <property type="entry name" value="RNA_pol_sigma70_r4_t2"/>
</dbReference>
<evidence type="ECO:0000313" key="10">
    <source>
        <dbReference type="Proteomes" id="UP000570517"/>
    </source>
</evidence>
<dbReference type="InterPro" id="IPR036388">
    <property type="entry name" value="WH-like_DNA-bd_sf"/>
</dbReference>
<dbReference type="Gene3D" id="1.10.1740.10">
    <property type="match status" value="1"/>
</dbReference>
<dbReference type="SUPFAM" id="SSF88659">
    <property type="entry name" value="Sigma3 and sigma4 domains of RNA polymerase sigma factors"/>
    <property type="match status" value="1"/>
</dbReference>
<keyword evidence="2" id="KW-0805">Transcription regulation</keyword>
<dbReference type="InterPro" id="IPR013324">
    <property type="entry name" value="RNA_pol_sigma_r3/r4-like"/>
</dbReference>
<dbReference type="Gene3D" id="1.10.10.10">
    <property type="entry name" value="Winged helix-like DNA-binding domain superfamily/Winged helix DNA-binding domain"/>
    <property type="match status" value="1"/>
</dbReference>
<dbReference type="EMBL" id="JABFYL010000039">
    <property type="protein sequence ID" value="NVN51661.1"/>
    <property type="molecule type" value="Genomic_DNA"/>
</dbReference>
<keyword evidence="3" id="KW-0731">Sigma factor</keyword>
<dbReference type="InterPro" id="IPR046531">
    <property type="entry name" value="DUF6596"/>
</dbReference>
<feature type="domain" description="DUF6596" evidence="8">
    <location>
        <begin position="173"/>
        <end position="273"/>
    </location>
</feature>
<dbReference type="PANTHER" id="PTHR47756">
    <property type="entry name" value="BLL6612 PROTEIN-RELATED"/>
    <property type="match status" value="1"/>
</dbReference>
<evidence type="ECO:0000256" key="4">
    <source>
        <dbReference type="ARBA" id="ARBA00023125"/>
    </source>
</evidence>
<dbReference type="SUPFAM" id="SSF88946">
    <property type="entry name" value="Sigma2 domain of RNA polymerase sigma factors"/>
    <property type="match status" value="1"/>
</dbReference>
<dbReference type="AlphaFoldDB" id="A0A850PMR1"/>
<evidence type="ECO:0000313" key="9">
    <source>
        <dbReference type="EMBL" id="NVN51661.1"/>
    </source>
</evidence>
<accession>A0A850PMR1</accession>
<proteinExistence type="inferred from homology"/>
<dbReference type="InterPro" id="IPR013325">
    <property type="entry name" value="RNA_pol_sigma_r2"/>
</dbReference>
<evidence type="ECO:0000259" key="7">
    <source>
        <dbReference type="Pfam" id="PF08281"/>
    </source>
</evidence>
<sequence length="413" mass="45145">MNIDRVYREEFGRAVATVARLVGDIGLAEDAVQDAFADALRTWPRGGPPENAGAWITTAARNRAIDRLRRESLRATKETDASTLLPPPGDGEVFPVPDDQLRLLFTCCHPALPPDGRVALTLRLVCGLRTVEIARAFMQPEKTIAQRITRAKAKIRTAGIPLRVPPRHLLSDRVTDVLAAVYLVFAEGYFATEGDHVVRGELCTEAVRLGRLLCELMPDESEAHALLALMVLDDSRRAQRVGPDGELVPLEEQDRSRWNAALIADGMSHLRRAVSLGRGPYLAQAGIAAAHASAPSWETTDWRVIVAAYDELTAWSASPAVRLNRAVAVGFLRGFGVGLAELDAVGTDSRVAQGHTLAAARADLLRRLGRTSEAADQYRLAVARVRNTQTRRFLQRRLEEVLLADGAGARDQR</sequence>
<evidence type="ECO:0000256" key="2">
    <source>
        <dbReference type="ARBA" id="ARBA00023015"/>
    </source>
</evidence>
<dbReference type="InterPro" id="IPR007627">
    <property type="entry name" value="RNA_pol_sigma70_r2"/>
</dbReference>
<dbReference type="Pfam" id="PF20239">
    <property type="entry name" value="DUF6596"/>
    <property type="match status" value="1"/>
</dbReference>
<dbReference type="GO" id="GO:0003677">
    <property type="term" value="F:DNA binding"/>
    <property type="evidence" value="ECO:0007669"/>
    <property type="project" value="UniProtKB-KW"/>
</dbReference>
<dbReference type="GO" id="GO:0016987">
    <property type="term" value="F:sigma factor activity"/>
    <property type="evidence" value="ECO:0007669"/>
    <property type="project" value="UniProtKB-KW"/>
</dbReference>
<keyword evidence="10" id="KW-1185">Reference proteome</keyword>
<keyword evidence="5" id="KW-0804">Transcription</keyword>
<evidence type="ECO:0000259" key="6">
    <source>
        <dbReference type="Pfam" id="PF04542"/>
    </source>
</evidence>
<organism evidence="9 10">
    <name type="scientific">Mycolicibacterium hippocampi</name>
    <dbReference type="NCBI Taxonomy" id="659824"/>
    <lineage>
        <taxon>Bacteria</taxon>
        <taxon>Bacillati</taxon>
        <taxon>Actinomycetota</taxon>
        <taxon>Actinomycetes</taxon>
        <taxon>Mycobacteriales</taxon>
        <taxon>Mycobacteriaceae</taxon>
        <taxon>Mycolicibacterium</taxon>
    </lineage>
</organism>
<feature type="domain" description="RNA polymerase sigma factor 70 region 4 type 2" evidence="7">
    <location>
        <begin position="104"/>
        <end position="155"/>
    </location>
</feature>
<gene>
    <name evidence="9" type="ORF">HLY00_1649</name>
</gene>
<comment type="caution">
    <text evidence="9">The sequence shown here is derived from an EMBL/GenBank/DDBJ whole genome shotgun (WGS) entry which is preliminary data.</text>
</comment>
<dbReference type="Pfam" id="PF04542">
    <property type="entry name" value="Sigma70_r2"/>
    <property type="match status" value="1"/>
</dbReference>
<dbReference type="Pfam" id="PF08281">
    <property type="entry name" value="Sigma70_r4_2"/>
    <property type="match status" value="1"/>
</dbReference>
<dbReference type="RefSeq" id="WP_178359944.1">
    <property type="nucleotide sequence ID" value="NZ_JABFYL010000039.1"/>
</dbReference>
<reference evidence="9 10" key="1">
    <citation type="submission" date="2020-05" db="EMBL/GenBank/DDBJ databases">
        <title>Draft genome sequence of Mycobacterium hippocampi DL, isolated from European seabass, Dicentrarchus labrax, reared in fish farms.</title>
        <authorList>
            <person name="Stathopoulou P."/>
            <person name="Asimakis E."/>
            <person name="Tzokas K."/>
            <person name="Batargias C."/>
            <person name="Tsiamis G."/>
        </authorList>
    </citation>
    <scope>NUCLEOTIDE SEQUENCE [LARGE SCALE GENOMIC DNA]</scope>
    <source>
        <strain evidence="9 10">DL</strain>
    </source>
</reference>
<evidence type="ECO:0000259" key="8">
    <source>
        <dbReference type="Pfam" id="PF20239"/>
    </source>
</evidence>
<dbReference type="PANTHER" id="PTHR47756:SF2">
    <property type="entry name" value="BLL6612 PROTEIN"/>
    <property type="match status" value="1"/>
</dbReference>
<dbReference type="Proteomes" id="UP000570517">
    <property type="component" value="Unassembled WGS sequence"/>
</dbReference>
<dbReference type="InterPro" id="IPR014284">
    <property type="entry name" value="RNA_pol_sigma-70_dom"/>
</dbReference>
<evidence type="ECO:0000256" key="1">
    <source>
        <dbReference type="ARBA" id="ARBA00010641"/>
    </source>
</evidence>
<comment type="similarity">
    <text evidence="1">Belongs to the sigma-70 factor family. ECF subfamily.</text>
</comment>
<evidence type="ECO:0000256" key="5">
    <source>
        <dbReference type="ARBA" id="ARBA00023163"/>
    </source>
</evidence>
<dbReference type="NCBIfam" id="TIGR02937">
    <property type="entry name" value="sigma70-ECF"/>
    <property type="match status" value="1"/>
</dbReference>
<name>A0A850PMR1_9MYCO</name>
<feature type="domain" description="RNA polymerase sigma-70 region 2" evidence="6">
    <location>
        <begin position="12"/>
        <end position="72"/>
    </location>
</feature>
<dbReference type="GO" id="GO:0006352">
    <property type="term" value="P:DNA-templated transcription initiation"/>
    <property type="evidence" value="ECO:0007669"/>
    <property type="project" value="InterPro"/>
</dbReference>